<dbReference type="InterPro" id="IPR036779">
    <property type="entry name" value="LysM_dom_sf"/>
</dbReference>
<keyword evidence="1" id="KW-0472">Membrane</keyword>
<reference evidence="3 4" key="1">
    <citation type="journal article" date="2010" name="Stand. Genomic Sci.">
        <title>Complete genome sequence of Arcanobacterium haemolyticum type strain (11018).</title>
        <authorList>
            <person name="Yasawong M."/>
            <person name="Teshima H."/>
            <person name="Lapidus A."/>
            <person name="Nolan M."/>
            <person name="Lucas S."/>
            <person name="Glavina Del Rio T."/>
            <person name="Tice H."/>
            <person name="Cheng J."/>
            <person name="Bruce D."/>
            <person name="Detter C."/>
            <person name="Tapia R."/>
            <person name="Han C."/>
            <person name="Goodwin L."/>
            <person name="Pitluck S."/>
            <person name="Liolios K."/>
            <person name="Ivanova N."/>
            <person name="Mavromatis K."/>
            <person name="Mikhailova N."/>
            <person name="Pati A."/>
            <person name="Chen A."/>
            <person name="Palaniappan K."/>
            <person name="Land M."/>
            <person name="Hauser L."/>
            <person name="Chang Y."/>
            <person name="Jeffries C."/>
            <person name="Rohde M."/>
            <person name="Sikorski J."/>
            <person name="Pukall R."/>
            <person name="Goker M."/>
            <person name="Woyke T."/>
            <person name="Bristow J."/>
            <person name="Eisen J."/>
            <person name="Markowitz V."/>
            <person name="Hugenholtz P."/>
            <person name="Kyrpides N."/>
            <person name="Klenk H."/>
        </authorList>
    </citation>
    <scope>NUCLEOTIDE SEQUENCE [LARGE SCALE GENOMIC DNA]</scope>
    <source>
        <strain evidence="4">ATCC 9345 / DSM 20595 / CCUG 17215 / LMG 16163 / NBRC 15585 / NCTC 8452 / 11018</strain>
    </source>
</reference>
<accession>D7BN92</accession>
<gene>
    <name evidence="3" type="ordered locus">Arch_0657</name>
</gene>
<dbReference type="InterPro" id="IPR018392">
    <property type="entry name" value="LysM"/>
</dbReference>
<dbReference type="HOGENOM" id="CLU_1363867_0_0_11"/>
<organism evidence="3 4">
    <name type="scientific">Arcanobacterium haemolyticum (strain ATCC 9345 / DSM 20595 / CCM 5947 / CCUG 17215 / LMG 16163 / NBRC 15585 / NCTC 8452 / 11018)</name>
    <dbReference type="NCBI Taxonomy" id="644284"/>
    <lineage>
        <taxon>Bacteria</taxon>
        <taxon>Bacillati</taxon>
        <taxon>Actinomycetota</taxon>
        <taxon>Actinomycetes</taxon>
        <taxon>Actinomycetales</taxon>
        <taxon>Actinomycetaceae</taxon>
        <taxon>Arcanobacterium</taxon>
    </lineage>
</organism>
<proteinExistence type="predicted"/>
<dbReference type="Gene3D" id="3.10.350.10">
    <property type="entry name" value="LysM domain"/>
    <property type="match status" value="1"/>
</dbReference>
<dbReference type="AlphaFoldDB" id="D7BN92"/>
<keyword evidence="1" id="KW-0812">Transmembrane</keyword>
<evidence type="ECO:0000259" key="2">
    <source>
        <dbReference type="SMART" id="SM00257"/>
    </source>
</evidence>
<evidence type="ECO:0000313" key="3">
    <source>
        <dbReference type="EMBL" id="ADH92391.1"/>
    </source>
</evidence>
<dbReference type="Proteomes" id="UP000000376">
    <property type="component" value="Chromosome"/>
</dbReference>
<dbReference type="EMBL" id="CP002045">
    <property type="protein sequence ID" value="ADH92391.1"/>
    <property type="molecule type" value="Genomic_DNA"/>
</dbReference>
<keyword evidence="4" id="KW-1185">Reference proteome</keyword>
<dbReference type="Pfam" id="PF01476">
    <property type="entry name" value="LysM"/>
    <property type="match status" value="1"/>
</dbReference>
<dbReference type="SMART" id="SM00257">
    <property type="entry name" value="LysM"/>
    <property type="match status" value="1"/>
</dbReference>
<feature type="transmembrane region" description="Helical" evidence="1">
    <location>
        <begin position="118"/>
        <end position="143"/>
    </location>
</feature>
<dbReference type="STRING" id="644284.Arch_0657"/>
<name>D7BN92_ARCHD</name>
<dbReference type="CDD" id="cd00118">
    <property type="entry name" value="LysM"/>
    <property type="match status" value="1"/>
</dbReference>
<dbReference type="KEGG" id="ahe:Arch_0657"/>
<keyword evidence="1" id="KW-1133">Transmembrane helix</keyword>
<evidence type="ECO:0000313" key="4">
    <source>
        <dbReference type="Proteomes" id="UP000000376"/>
    </source>
</evidence>
<sequence>MSVVEIRDRGIQATRTVKPVMRVAGGIQDPASVRNSRLRVAVRPDMPRSDGKRSLYAVPSAASPARILDSRGSIEWRLDNQRRSAVSAEPAASLELWGYMREGFAVLRTGVKNIRLRGVVYTITLFATSILAAVLVASFFGLAPQAGESLVVQPGDTIASIVESLDAPVESSRVVSDIYALNVIDGGVVRPGQKLILPRY</sequence>
<protein>
    <submittedName>
        <fullName evidence="3">Peptidoglycan-binding lysin domain protein</fullName>
    </submittedName>
</protein>
<evidence type="ECO:0000256" key="1">
    <source>
        <dbReference type="SAM" id="Phobius"/>
    </source>
</evidence>
<feature type="domain" description="LysM" evidence="2">
    <location>
        <begin position="149"/>
        <end position="198"/>
    </location>
</feature>
<dbReference type="eggNOG" id="COG1388">
    <property type="taxonomic scope" value="Bacteria"/>
</dbReference>